<sequence length="689" mass="71864">MAMSAGFPEGEELPERVGPYMIRRRIGQGGMGVVYQAVDPRQDRLVAIKVLRPEVAGDHIARARLAREVATMQRVHSPNVAEVVDADTDAELPWVVTEYIPGPTLDSTVTDHGPLRGRALTRFVSGMARAIDDIHAADVIHRDLKPGNVIISNGEPIVIDFGIAHAVDGAKLTQTGTFVGTPSYLSPEVIEGTDLGPSTDIHAWGATVAFAATGHPPYGSGAFEVIFFRILNGEIALDGMPDELKPLVQAAVSRDMAARPTAAQLVAQTGRLNLDLPLSEDLASYVGSGATGNHTVNAPTPEPAQDRSERSGERSGRGQSGGWGSAAAGAAAGAGAGALAGSAWGGEYAGGERGADAGSTMAAGSGGADQTRVGGGADQTRVAGGADDTRVVGGADQTRVGGAEDTRVPRDGMLGSYEADTPSAGPGTQYFNSTLRPEDFRDILTPVEESRSPSRRHDDGEGGGMFDRVRRSGSDRLSDYIDSGDDHYGGGYYEERESRPLPWLLLIPVLVFLAGLCLAAPVLGLVVGLLTASILGALDTVKSEHARRLQTRGPRSSDNMVVALSMPWAVLRTLGRNLVYGLGYLLAGIVVGIVVTMLTGDGTNTPNFVGSYAFTLVVVLSFLGPNGRPAVRQARAALDGITVRSPYVYWGVIVVVVLLALLVASYGIGAAPSWWGMGSGPSGWPVFGG</sequence>
<feature type="transmembrane region" description="Helical" evidence="7">
    <location>
        <begin position="609"/>
        <end position="626"/>
    </location>
</feature>
<dbReference type="EC" id="2.7.11.1" evidence="9"/>
<feature type="region of interest" description="Disordered" evidence="6">
    <location>
        <begin position="353"/>
        <end position="432"/>
    </location>
</feature>
<dbReference type="InterPro" id="IPR011009">
    <property type="entry name" value="Kinase-like_dom_sf"/>
</dbReference>
<dbReference type="InterPro" id="IPR017441">
    <property type="entry name" value="Protein_kinase_ATP_BS"/>
</dbReference>
<feature type="domain" description="Protein kinase" evidence="8">
    <location>
        <begin position="20"/>
        <end position="272"/>
    </location>
</feature>
<gene>
    <name evidence="9" type="primary">afsK6</name>
    <name evidence="9" type="ORF">EKD16_05730</name>
</gene>
<dbReference type="CDD" id="cd14014">
    <property type="entry name" value="STKc_PknB_like"/>
    <property type="match status" value="1"/>
</dbReference>
<feature type="transmembrane region" description="Helical" evidence="7">
    <location>
        <begin position="647"/>
        <end position="668"/>
    </location>
</feature>
<dbReference type="InterPro" id="IPR008271">
    <property type="entry name" value="Ser/Thr_kinase_AS"/>
</dbReference>
<feature type="transmembrane region" description="Helical" evidence="7">
    <location>
        <begin position="578"/>
        <end position="597"/>
    </location>
</feature>
<evidence type="ECO:0000256" key="1">
    <source>
        <dbReference type="ARBA" id="ARBA00022679"/>
    </source>
</evidence>
<keyword evidence="7" id="KW-0472">Membrane</keyword>
<organism evidence="9 10">
    <name type="scientific">Streptomonospora litoralis</name>
    <dbReference type="NCBI Taxonomy" id="2498135"/>
    <lineage>
        <taxon>Bacteria</taxon>
        <taxon>Bacillati</taxon>
        <taxon>Actinomycetota</taxon>
        <taxon>Actinomycetes</taxon>
        <taxon>Streptosporangiales</taxon>
        <taxon>Nocardiopsidaceae</taxon>
        <taxon>Streptomonospora</taxon>
    </lineage>
</organism>
<name>A0A4P6Q263_9ACTN</name>
<dbReference type="GO" id="GO:0004674">
    <property type="term" value="F:protein serine/threonine kinase activity"/>
    <property type="evidence" value="ECO:0007669"/>
    <property type="project" value="UniProtKB-EC"/>
</dbReference>
<evidence type="ECO:0000256" key="7">
    <source>
        <dbReference type="SAM" id="Phobius"/>
    </source>
</evidence>
<keyword evidence="2 5" id="KW-0547">Nucleotide-binding</keyword>
<evidence type="ECO:0000313" key="9">
    <source>
        <dbReference type="EMBL" id="QBI52949.1"/>
    </source>
</evidence>
<dbReference type="Pfam" id="PF00069">
    <property type="entry name" value="Pkinase"/>
    <property type="match status" value="1"/>
</dbReference>
<evidence type="ECO:0000259" key="8">
    <source>
        <dbReference type="PROSITE" id="PS50011"/>
    </source>
</evidence>
<dbReference type="EMBL" id="CP036455">
    <property type="protein sequence ID" value="QBI52949.1"/>
    <property type="molecule type" value="Genomic_DNA"/>
</dbReference>
<keyword evidence="7" id="KW-0812">Transmembrane</keyword>
<evidence type="ECO:0000313" key="10">
    <source>
        <dbReference type="Proteomes" id="UP000292235"/>
    </source>
</evidence>
<dbReference type="RefSeq" id="WP_242677246.1">
    <property type="nucleotide sequence ID" value="NZ_CP036455.1"/>
</dbReference>
<proteinExistence type="predicted"/>
<reference evidence="9 10" key="1">
    <citation type="submission" date="2019-02" db="EMBL/GenBank/DDBJ databases">
        <authorList>
            <person name="Khodamoradi S."/>
            <person name="Hahnke R.L."/>
            <person name="Kaempfer P."/>
            <person name="Schumann P."/>
            <person name="Rohde M."/>
            <person name="Steinert M."/>
            <person name="Luzhetskyy A."/>
            <person name="Wink J."/>
            <person name="Ruckert C."/>
        </authorList>
    </citation>
    <scope>NUCLEOTIDE SEQUENCE [LARGE SCALE GENOMIC DNA]</scope>
    <source>
        <strain evidence="9 10">M2</strain>
    </source>
</reference>
<dbReference type="KEGG" id="strr:EKD16_05730"/>
<keyword evidence="1 9" id="KW-0808">Transferase</keyword>
<dbReference type="Gene3D" id="1.10.510.10">
    <property type="entry name" value="Transferase(Phosphotransferase) domain 1"/>
    <property type="match status" value="1"/>
</dbReference>
<keyword evidence="3 9" id="KW-0418">Kinase</keyword>
<dbReference type="GO" id="GO:0005524">
    <property type="term" value="F:ATP binding"/>
    <property type="evidence" value="ECO:0007669"/>
    <property type="project" value="UniProtKB-UniRule"/>
</dbReference>
<evidence type="ECO:0000256" key="4">
    <source>
        <dbReference type="ARBA" id="ARBA00022840"/>
    </source>
</evidence>
<feature type="region of interest" description="Disordered" evidence="6">
    <location>
        <begin position="445"/>
        <end position="471"/>
    </location>
</feature>
<keyword evidence="7" id="KW-1133">Transmembrane helix</keyword>
<dbReference type="PROSITE" id="PS00108">
    <property type="entry name" value="PROTEIN_KINASE_ST"/>
    <property type="match status" value="1"/>
</dbReference>
<feature type="compositionally biased region" description="Basic and acidic residues" evidence="6">
    <location>
        <begin position="304"/>
        <end position="316"/>
    </location>
</feature>
<feature type="region of interest" description="Disordered" evidence="6">
    <location>
        <begin position="287"/>
        <end position="328"/>
    </location>
</feature>
<dbReference type="PROSITE" id="PS50011">
    <property type="entry name" value="PROTEIN_KINASE_DOM"/>
    <property type="match status" value="1"/>
</dbReference>
<dbReference type="AlphaFoldDB" id="A0A4P6Q263"/>
<feature type="compositionally biased region" description="Basic and acidic residues" evidence="6">
    <location>
        <begin position="445"/>
        <end position="460"/>
    </location>
</feature>
<protein>
    <submittedName>
        <fullName evidence="9">Serine/threonine-protein kinase AfsK</fullName>
        <ecNumber evidence="9">2.7.11.1</ecNumber>
    </submittedName>
</protein>
<evidence type="ECO:0000256" key="6">
    <source>
        <dbReference type="SAM" id="MobiDB-lite"/>
    </source>
</evidence>
<feature type="transmembrane region" description="Helical" evidence="7">
    <location>
        <begin position="505"/>
        <end position="538"/>
    </location>
</feature>
<dbReference type="PROSITE" id="PS00107">
    <property type="entry name" value="PROTEIN_KINASE_ATP"/>
    <property type="match status" value="1"/>
</dbReference>
<dbReference type="InterPro" id="IPR000719">
    <property type="entry name" value="Prot_kinase_dom"/>
</dbReference>
<keyword evidence="4 5" id="KW-0067">ATP-binding</keyword>
<dbReference type="PANTHER" id="PTHR43289">
    <property type="entry name" value="MITOGEN-ACTIVATED PROTEIN KINASE KINASE KINASE 20-RELATED"/>
    <property type="match status" value="1"/>
</dbReference>
<feature type="binding site" evidence="5">
    <location>
        <position position="49"/>
    </location>
    <ligand>
        <name>ATP</name>
        <dbReference type="ChEBI" id="CHEBI:30616"/>
    </ligand>
</feature>
<evidence type="ECO:0000256" key="2">
    <source>
        <dbReference type="ARBA" id="ARBA00022741"/>
    </source>
</evidence>
<dbReference type="SMART" id="SM00220">
    <property type="entry name" value="S_TKc"/>
    <property type="match status" value="1"/>
</dbReference>
<dbReference type="SUPFAM" id="SSF56112">
    <property type="entry name" value="Protein kinase-like (PK-like)"/>
    <property type="match status" value="1"/>
</dbReference>
<evidence type="ECO:0000256" key="5">
    <source>
        <dbReference type="PROSITE-ProRule" id="PRU10141"/>
    </source>
</evidence>
<accession>A0A4P6Q263</accession>
<dbReference type="PANTHER" id="PTHR43289:SF34">
    <property type="entry name" value="SERINE_THREONINE-PROTEIN KINASE YBDM-RELATED"/>
    <property type="match status" value="1"/>
</dbReference>
<dbReference type="Gene3D" id="3.30.200.20">
    <property type="entry name" value="Phosphorylase Kinase, domain 1"/>
    <property type="match status" value="1"/>
</dbReference>
<dbReference type="Proteomes" id="UP000292235">
    <property type="component" value="Chromosome"/>
</dbReference>
<evidence type="ECO:0000256" key="3">
    <source>
        <dbReference type="ARBA" id="ARBA00022777"/>
    </source>
</evidence>
<keyword evidence="10" id="KW-1185">Reference proteome</keyword>